<feature type="domain" description="Autophagy protein ATG17-like" evidence="9">
    <location>
        <begin position="23"/>
        <end position="405"/>
    </location>
</feature>
<evidence type="ECO:0000256" key="2">
    <source>
        <dbReference type="ARBA" id="ARBA00004623"/>
    </source>
</evidence>
<dbReference type="GO" id="GO:0034727">
    <property type="term" value="P:piecemeal microautophagy of the nucleus"/>
    <property type="evidence" value="ECO:0007669"/>
    <property type="project" value="TreeGrafter"/>
</dbReference>
<comment type="subcellular location">
    <subcellularLocation>
        <location evidence="1">Cytoplasm</location>
    </subcellularLocation>
    <subcellularLocation>
        <location evidence="2">Preautophagosomal structure membrane</location>
        <topology evidence="2">Peripheral membrane protein</topology>
    </subcellularLocation>
</comment>
<gene>
    <name evidence="10" type="ORF">DRE_03759</name>
</gene>
<dbReference type="GO" id="GO:0060090">
    <property type="term" value="F:molecular adaptor activity"/>
    <property type="evidence" value="ECO:0007669"/>
    <property type="project" value="TreeGrafter"/>
</dbReference>
<keyword evidence="11" id="KW-1185">Reference proteome</keyword>
<evidence type="ECO:0000256" key="5">
    <source>
        <dbReference type="ARBA" id="ARBA00022490"/>
    </source>
</evidence>
<dbReference type="GO" id="GO:0000045">
    <property type="term" value="P:autophagosome assembly"/>
    <property type="evidence" value="ECO:0007669"/>
    <property type="project" value="TreeGrafter"/>
</dbReference>
<dbReference type="HOGENOM" id="CLU_279128_0_0_1"/>
<dbReference type="EMBL" id="KI966413">
    <property type="protein sequence ID" value="EWC46997.1"/>
    <property type="molecule type" value="Genomic_DNA"/>
</dbReference>
<evidence type="ECO:0000256" key="8">
    <source>
        <dbReference type="SAM" id="MobiDB-lite"/>
    </source>
</evidence>
<comment type="similarity">
    <text evidence="3">Belongs to the ATG17 family.</text>
</comment>
<evidence type="ECO:0000256" key="4">
    <source>
        <dbReference type="ARBA" id="ARBA00013806"/>
    </source>
</evidence>
<accession>W7I3N6</accession>
<dbReference type="OrthoDB" id="1937984at2759"/>
<protein>
    <recommendedName>
        <fullName evidence="4">Autophagy-related protein 17</fullName>
    </recommendedName>
</protein>
<dbReference type="GO" id="GO:0034045">
    <property type="term" value="C:phagophore assembly site membrane"/>
    <property type="evidence" value="ECO:0007669"/>
    <property type="project" value="UniProtKB-SubCell"/>
</dbReference>
<dbReference type="AlphaFoldDB" id="W7I3N6"/>
<reference evidence="10 11" key="1">
    <citation type="submission" date="2013-05" db="EMBL/GenBank/DDBJ databases">
        <title>Drechslerella stenobrocha genome reveals carnivorous origination and mechanical trapping mechanism of predatory fungi.</title>
        <authorList>
            <person name="Liu X."/>
            <person name="Zhang W."/>
            <person name="Liu K."/>
        </authorList>
    </citation>
    <scope>NUCLEOTIDE SEQUENCE [LARGE SCALE GENOMIC DNA]</scope>
    <source>
        <strain evidence="10 11">248</strain>
    </source>
</reference>
<dbReference type="PANTHER" id="PTHR28005:SF1">
    <property type="entry name" value="AUTOPHAGY-RELATED PROTEIN 17"/>
    <property type="match status" value="1"/>
</dbReference>
<feature type="region of interest" description="Disordered" evidence="8">
    <location>
        <begin position="494"/>
        <end position="540"/>
    </location>
</feature>
<sequence>MSTATPHRNVADLTNWFLNAKRSLTSVTYCTRGNEIINSTRNALIDASIMASRAAFLQSGIKDELKLLQRAKSVMESQREAARKEFKASLGDLDAAGQRLDEILSSLRSTEVETAFSARDKAEQTQRTLYDFVDEDGVENLRSQLRGIIDQIQETDENFESHLEPFTTLIKSVTESLQKLAKSAASAIPNPVAAIAPSLRSMEDHASVMASLLESLARHFDLCSMALKQAESNDAGISSQDRSPEAEEDKADMLAVLEKDAGEVDDVVIEIKERLDEMEATSVLVEQTVRDIGDHYRSILGLLSIMHEGQNSLVNCTIQSKEFVQKQKDNQEVIAERLDELQRLTDHYVLFGDAYDALLVEVGRRIAVQRQKDAIIQDALAKIDMLNEGDLTEREQFRSEYGDYLPSDIWPGLSDPPGAYMIQPTDVWEIPDVKPGVIENAMNRRTAAVSSGDIDFANTAYRSHIKATSRRRIYSDTSILEPNAYDILAEFSRQHHRAGPTEPRSIIPFPRPPRAAKPRQAESPTQEATPVRRKRSPEEVAHSKKLFATITNGLEKGRFDWPATFYLVACAQSIDTLSPRVRSNSIAYLVRQFVMGGRSNEILRLYTEIQNSWLPLEQRELDTILYFKSLLGAFAIKPAPSHAVVTSVLDTFQVAYNNLDTQSHVGHTKSFREKVTPDLLLFLATNLPLLDSLPLIQTHARYIYDRQAGNEILPKLFSGLTTSLLSSHNLAPPSQSLGSQNPRHELNNLYSHLQSFYDAQSKILDDLSEIRRTPAVSTPLARVLLRQAITWEEVLEAKRLLTKSSDPSDIVRFQAEIMRSLHRICEFTSFGGRDSRSMLELVNDLRWLINLRGEPRQRGTFVGVALGTYIRFGAFRAAETLFADLIALGKPCHVPVWYIQDAVRGLRVPVEVRKWARKNMKKRAAGLATKLWQLYFTPIRDSGGAPRLHQGLHQGLVRDLVQLLEFCGSATAIRMVWEDVLKVLPRGKVKRSTVEAVIEALVRVGDVRYAMEVLRSLATDRPQGVTASVVRPFLSAALMPAGRLANSQVPLDEVVRLGIGNSVRWESVAYLHALRREDFGALYYKKTRPEQLWAAAIQNCAVEVSRERLEGAVAADTLEKIEQAFHTETA</sequence>
<dbReference type="PANTHER" id="PTHR28005">
    <property type="entry name" value="AUTOPHAGY-RELATED PROTEIN 17"/>
    <property type="match status" value="1"/>
</dbReference>
<keyword evidence="6" id="KW-0072">Autophagy</keyword>
<evidence type="ECO:0000256" key="6">
    <source>
        <dbReference type="ARBA" id="ARBA00023006"/>
    </source>
</evidence>
<evidence type="ECO:0000256" key="1">
    <source>
        <dbReference type="ARBA" id="ARBA00004496"/>
    </source>
</evidence>
<dbReference type="GO" id="GO:0030295">
    <property type="term" value="F:protein kinase activator activity"/>
    <property type="evidence" value="ECO:0007669"/>
    <property type="project" value="TreeGrafter"/>
</dbReference>
<dbReference type="GO" id="GO:1990316">
    <property type="term" value="C:Atg1/ULK1 kinase complex"/>
    <property type="evidence" value="ECO:0007669"/>
    <property type="project" value="TreeGrafter"/>
</dbReference>
<dbReference type="Proteomes" id="UP000024837">
    <property type="component" value="Unassembled WGS sequence"/>
</dbReference>
<evidence type="ECO:0000256" key="3">
    <source>
        <dbReference type="ARBA" id="ARBA00006259"/>
    </source>
</evidence>
<name>W7I3N6_9PEZI</name>
<keyword evidence="5" id="KW-0963">Cytoplasm</keyword>
<keyword evidence="7" id="KW-0472">Membrane</keyword>
<organism evidence="10 11">
    <name type="scientific">Drechslerella stenobrocha 248</name>
    <dbReference type="NCBI Taxonomy" id="1043628"/>
    <lineage>
        <taxon>Eukaryota</taxon>
        <taxon>Fungi</taxon>
        <taxon>Dikarya</taxon>
        <taxon>Ascomycota</taxon>
        <taxon>Pezizomycotina</taxon>
        <taxon>Orbiliomycetes</taxon>
        <taxon>Orbiliales</taxon>
        <taxon>Orbiliaceae</taxon>
        <taxon>Drechslerella</taxon>
    </lineage>
</organism>
<dbReference type="InterPro" id="IPR045326">
    <property type="entry name" value="ATG17-like_dom"/>
</dbReference>
<dbReference type="InterPro" id="IPR007240">
    <property type="entry name" value="Atg17"/>
</dbReference>
<evidence type="ECO:0000313" key="10">
    <source>
        <dbReference type="EMBL" id="EWC46997.1"/>
    </source>
</evidence>
<proteinExistence type="inferred from homology"/>
<evidence type="ECO:0000259" key="9">
    <source>
        <dbReference type="Pfam" id="PF04108"/>
    </source>
</evidence>
<dbReference type="Pfam" id="PF04108">
    <property type="entry name" value="ATG17_like"/>
    <property type="match status" value="1"/>
</dbReference>
<evidence type="ECO:0000313" key="11">
    <source>
        <dbReference type="Proteomes" id="UP000024837"/>
    </source>
</evidence>
<evidence type="ECO:0000256" key="7">
    <source>
        <dbReference type="ARBA" id="ARBA00023136"/>
    </source>
</evidence>
<dbReference type="GO" id="GO:0000422">
    <property type="term" value="P:autophagy of mitochondrion"/>
    <property type="evidence" value="ECO:0007669"/>
    <property type="project" value="TreeGrafter"/>
</dbReference>